<sequence>LLGKCECRQQWWSDGLVTVNSCWGSVSVVNSGRVTGSDRQQLLGMMVVASVLVHLIIGCVMGVSVGVRMKALEGPRYVVEGGNVSLTCSNVTTRPLAWFPIQGVQAQLGPEGEPEQVWLLEVGQEAAGVYTCEVTTEAPPTFLTANASITLHVVAPLSGSPVLRGTAGVVSEGEWVAGHCESPPATPTPRISFYVNHTPVVKEFMSEVTVQNTVNNKQVVSRSVGFSAHRRLFIKGHLLLECRVSIEKLVWRATTDLVLEGNIVKNRATGVRSQGYNEWLLGTVALLVRWCY</sequence>
<dbReference type="PANTHER" id="PTHR21261:SF15">
    <property type="entry name" value="BEATEN PATH IIIA, ISOFORM D-RELATED"/>
    <property type="match status" value="1"/>
</dbReference>
<dbReference type="PANTHER" id="PTHR21261">
    <property type="entry name" value="BEAT PROTEIN"/>
    <property type="match status" value="1"/>
</dbReference>
<feature type="domain" description="Immunoglobulin" evidence="2">
    <location>
        <begin position="73"/>
        <end position="154"/>
    </location>
</feature>
<dbReference type="InterPro" id="IPR003599">
    <property type="entry name" value="Ig_sub"/>
</dbReference>
<dbReference type="InterPro" id="IPR013783">
    <property type="entry name" value="Ig-like_fold"/>
</dbReference>
<reference evidence="3" key="1">
    <citation type="journal article" date="2021" name="Sci. Adv.">
        <title>The American lobster genome reveals insights on longevity, neural, and immune adaptations.</title>
        <authorList>
            <person name="Polinski J.M."/>
            <person name="Zimin A.V."/>
            <person name="Clark K.F."/>
            <person name="Kohn A.B."/>
            <person name="Sadowski N."/>
            <person name="Timp W."/>
            <person name="Ptitsyn A."/>
            <person name="Khanna P."/>
            <person name="Romanova D.Y."/>
            <person name="Williams P."/>
            <person name="Greenwood S.J."/>
            <person name="Moroz L.L."/>
            <person name="Walt D.R."/>
            <person name="Bodnar A.G."/>
        </authorList>
    </citation>
    <scope>NUCLEOTIDE SEQUENCE</scope>
    <source>
        <strain evidence="3">GMGI-L3</strain>
    </source>
</reference>
<protein>
    <submittedName>
        <fullName evidence="3">Putative beaten path Ic-like</fullName>
    </submittedName>
</protein>
<dbReference type="SMART" id="SM00409">
    <property type="entry name" value="IG"/>
    <property type="match status" value="1"/>
</dbReference>
<proteinExistence type="predicted"/>
<dbReference type="EMBL" id="JAHLQT010026851">
    <property type="protein sequence ID" value="KAG7162849.1"/>
    <property type="molecule type" value="Genomic_DNA"/>
</dbReference>
<gene>
    <name evidence="3" type="ORF">Hamer_G023268</name>
</gene>
<keyword evidence="1" id="KW-1133">Transmembrane helix</keyword>
<dbReference type="Gene3D" id="2.60.40.10">
    <property type="entry name" value="Immunoglobulins"/>
    <property type="match status" value="1"/>
</dbReference>
<organism evidence="3 4">
    <name type="scientific">Homarus americanus</name>
    <name type="common">American lobster</name>
    <dbReference type="NCBI Taxonomy" id="6706"/>
    <lineage>
        <taxon>Eukaryota</taxon>
        <taxon>Metazoa</taxon>
        <taxon>Ecdysozoa</taxon>
        <taxon>Arthropoda</taxon>
        <taxon>Crustacea</taxon>
        <taxon>Multicrustacea</taxon>
        <taxon>Malacostraca</taxon>
        <taxon>Eumalacostraca</taxon>
        <taxon>Eucarida</taxon>
        <taxon>Decapoda</taxon>
        <taxon>Pleocyemata</taxon>
        <taxon>Astacidea</taxon>
        <taxon>Nephropoidea</taxon>
        <taxon>Nephropidae</taxon>
        <taxon>Homarus</taxon>
    </lineage>
</organism>
<name>A0A8J5K0M5_HOMAM</name>
<feature type="non-terminal residue" evidence="3">
    <location>
        <position position="1"/>
    </location>
</feature>
<dbReference type="SUPFAM" id="SSF48726">
    <property type="entry name" value="Immunoglobulin"/>
    <property type="match status" value="1"/>
</dbReference>
<dbReference type="AlphaFoldDB" id="A0A8J5K0M5"/>
<dbReference type="Proteomes" id="UP000747542">
    <property type="component" value="Unassembled WGS sequence"/>
</dbReference>
<evidence type="ECO:0000256" key="1">
    <source>
        <dbReference type="SAM" id="Phobius"/>
    </source>
</evidence>
<keyword evidence="1" id="KW-0472">Membrane</keyword>
<accession>A0A8J5K0M5</accession>
<feature type="transmembrane region" description="Helical" evidence="1">
    <location>
        <begin position="42"/>
        <end position="67"/>
    </location>
</feature>
<evidence type="ECO:0000313" key="3">
    <source>
        <dbReference type="EMBL" id="KAG7162849.1"/>
    </source>
</evidence>
<keyword evidence="4" id="KW-1185">Reference proteome</keyword>
<dbReference type="InterPro" id="IPR036179">
    <property type="entry name" value="Ig-like_dom_sf"/>
</dbReference>
<comment type="caution">
    <text evidence="3">The sequence shown here is derived from an EMBL/GenBank/DDBJ whole genome shotgun (WGS) entry which is preliminary data.</text>
</comment>
<keyword evidence="1" id="KW-0812">Transmembrane</keyword>
<evidence type="ECO:0000259" key="2">
    <source>
        <dbReference type="SMART" id="SM00409"/>
    </source>
</evidence>
<evidence type="ECO:0000313" key="4">
    <source>
        <dbReference type="Proteomes" id="UP000747542"/>
    </source>
</evidence>